<dbReference type="PANTHER" id="PTHR45880:SF2">
    <property type="entry name" value="GLYCINE-RICH RNA-BINDING PROTEIN 4, MITOCHONDRIAL ISOFORM X1"/>
    <property type="match status" value="1"/>
</dbReference>
<dbReference type="GO" id="GO:0071013">
    <property type="term" value="C:catalytic step 2 spliceosome"/>
    <property type="evidence" value="ECO:0007669"/>
    <property type="project" value="TreeGrafter"/>
</dbReference>
<dbReference type="InterPro" id="IPR035979">
    <property type="entry name" value="RBD_domain_sf"/>
</dbReference>
<keyword evidence="3 6" id="KW-0694">RNA-binding</keyword>
<dbReference type="PROSITE" id="PS50102">
    <property type="entry name" value="RRM"/>
    <property type="match status" value="1"/>
</dbReference>
<evidence type="ECO:0000313" key="8">
    <source>
        <dbReference type="EMBL" id="CCE80342.1"/>
    </source>
</evidence>
<keyword evidence="5" id="KW-0539">Nucleus</keyword>
<dbReference type="OrthoDB" id="275748at2759"/>
<dbReference type="GO" id="GO:0003723">
    <property type="term" value="F:RNA binding"/>
    <property type="evidence" value="ECO:0007669"/>
    <property type="project" value="UniProtKB-UniRule"/>
</dbReference>
<dbReference type="Gene3D" id="3.30.70.330">
    <property type="match status" value="1"/>
</dbReference>
<protein>
    <submittedName>
        <fullName evidence="9">Piso0_003458 protein</fullName>
    </submittedName>
</protein>
<gene>
    <name evidence="9" type="primary">Piso0_003458</name>
    <name evidence="8" type="ORF">GNLVRS01_PISO0G12766g</name>
    <name evidence="9" type="ORF">GNLVRS01_PISO0H12767g</name>
</gene>
<dbReference type="SUPFAM" id="SSF54928">
    <property type="entry name" value="RNA-binding domain, RBD"/>
    <property type="match status" value="1"/>
</dbReference>
<evidence type="ECO:0000313" key="9">
    <source>
        <dbReference type="EMBL" id="CCE81107.1"/>
    </source>
</evidence>
<reference evidence="9" key="1">
    <citation type="submission" date="2011-10" db="EMBL/GenBank/DDBJ databases">
        <authorList>
            <person name="Genoscope - CEA"/>
        </authorList>
    </citation>
    <scope>NUCLEOTIDE SEQUENCE</scope>
</reference>
<evidence type="ECO:0000256" key="5">
    <source>
        <dbReference type="ARBA" id="ARBA00023242"/>
    </source>
</evidence>
<evidence type="ECO:0000256" key="3">
    <source>
        <dbReference type="ARBA" id="ARBA00022884"/>
    </source>
</evidence>
<dbReference type="CDD" id="cd12241">
    <property type="entry name" value="RRM_SF3B14"/>
    <property type="match status" value="1"/>
</dbReference>
<dbReference type="PANTHER" id="PTHR45880">
    <property type="entry name" value="RNA-BINDING MOTIF PROTEIN, X-LINKED 2"/>
    <property type="match status" value="1"/>
</dbReference>
<evidence type="ECO:0000313" key="10">
    <source>
        <dbReference type="Proteomes" id="UP000005222"/>
    </source>
</evidence>
<evidence type="ECO:0000256" key="4">
    <source>
        <dbReference type="ARBA" id="ARBA00023187"/>
    </source>
</evidence>
<dbReference type="Proteomes" id="UP000005222">
    <property type="component" value="Chromosome G"/>
</dbReference>
<dbReference type="GO" id="GO:0005686">
    <property type="term" value="C:U2 snRNP"/>
    <property type="evidence" value="ECO:0007669"/>
    <property type="project" value="TreeGrafter"/>
</dbReference>
<dbReference type="STRING" id="559304.G8YI55"/>
<accession>G8YI55</accession>
<dbReference type="InParanoid" id="G8YI55"/>
<dbReference type="InterPro" id="IPR000504">
    <property type="entry name" value="RRM_dom"/>
</dbReference>
<dbReference type="HOGENOM" id="CLU_012062_25_3_1"/>
<dbReference type="InterPro" id="IPR012677">
    <property type="entry name" value="Nucleotide-bd_a/b_plait_sf"/>
</dbReference>
<comment type="subcellular location">
    <subcellularLocation>
        <location evidence="1">Nucleus</location>
    </subcellularLocation>
</comment>
<evidence type="ECO:0000256" key="6">
    <source>
        <dbReference type="PROSITE-ProRule" id="PRU00176"/>
    </source>
</evidence>
<proteinExistence type="predicted"/>
<dbReference type="GO" id="GO:0000398">
    <property type="term" value="P:mRNA splicing, via spliceosome"/>
    <property type="evidence" value="ECO:0007669"/>
    <property type="project" value="TreeGrafter"/>
</dbReference>
<dbReference type="Pfam" id="PF00076">
    <property type="entry name" value="RRM_1"/>
    <property type="match status" value="1"/>
</dbReference>
<evidence type="ECO:0000256" key="2">
    <source>
        <dbReference type="ARBA" id="ARBA00022664"/>
    </source>
</evidence>
<dbReference type="GO" id="GO:0071011">
    <property type="term" value="C:precatalytic spliceosome"/>
    <property type="evidence" value="ECO:0007669"/>
    <property type="project" value="TreeGrafter"/>
</dbReference>
<evidence type="ECO:0000259" key="7">
    <source>
        <dbReference type="PROSITE" id="PS50102"/>
    </source>
</evidence>
<dbReference type="EMBL" id="FO082053">
    <property type="protein sequence ID" value="CCE80342.1"/>
    <property type="molecule type" value="Genomic_DNA"/>
</dbReference>
<keyword evidence="10" id="KW-1185">Reference proteome</keyword>
<dbReference type="eggNOG" id="KOG0114">
    <property type="taxonomic scope" value="Eukaryota"/>
</dbReference>
<dbReference type="SMART" id="SM00360">
    <property type="entry name" value="RRM"/>
    <property type="match status" value="1"/>
</dbReference>
<dbReference type="Proteomes" id="UP000005222">
    <property type="component" value="Chromosome H"/>
</dbReference>
<dbReference type="EMBL" id="FO082052">
    <property type="protein sequence ID" value="CCE81107.1"/>
    <property type="molecule type" value="Genomic_DNA"/>
</dbReference>
<reference evidence="10" key="2">
    <citation type="journal article" date="2012" name="G3 (Bethesda)">
        <title>Pichia sorbitophila, an interspecies yeast hybrid reveals early steps of genome resolution following polyploidization.</title>
        <authorList>
            <person name="Leh Louis V."/>
            <person name="Despons L."/>
            <person name="Friedrich A."/>
            <person name="Martin T."/>
            <person name="Durrens P."/>
            <person name="Casaregola S."/>
            <person name="Neuveglise C."/>
            <person name="Fairhead C."/>
            <person name="Marck C."/>
            <person name="Cruz J.A."/>
            <person name="Straub M.L."/>
            <person name="Kugler V."/>
            <person name="Sacerdot C."/>
            <person name="Uzunov Z."/>
            <person name="Thierry A."/>
            <person name="Weiss S."/>
            <person name="Bleykasten C."/>
            <person name="De Montigny J."/>
            <person name="Jacques N."/>
            <person name="Jung P."/>
            <person name="Lemaire M."/>
            <person name="Mallet S."/>
            <person name="Morel G."/>
            <person name="Richard G.F."/>
            <person name="Sarkar A."/>
            <person name="Savel G."/>
            <person name="Schacherer J."/>
            <person name="Seret M.L."/>
            <person name="Talla E."/>
            <person name="Samson G."/>
            <person name="Jubin C."/>
            <person name="Poulain J."/>
            <person name="Vacherie B."/>
            <person name="Barbe V."/>
            <person name="Pelletier E."/>
            <person name="Sherman D.J."/>
            <person name="Westhof E."/>
            <person name="Weissenbach J."/>
            <person name="Baret P.V."/>
            <person name="Wincker P."/>
            <person name="Gaillardin C."/>
            <person name="Dujon B."/>
            <person name="Souciet J.L."/>
        </authorList>
    </citation>
    <scope>NUCLEOTIDE SEQUENCE [LARGE SCALE GENOMIC DNA]</scope>
    <source>
        <strain evidence="10">ATCC MYA-4447 / BCRC 22081 / CBS 7064 / NBRC 10061 / NRRL Y-12695</strain>
    </source>
</reference>
<dbReference type="InterPro" id="IPR034150">
    <property type="entry name" value="SF3B6_RRM"/>
</dbReference>
<sequence length="108" mass="12367">MATDLPIVFVKNLPFDSSTDSLFELFSQHGEIYQIRIAEDETCKGSCFVVYMNLKDALQASKLLNGINFNGRYLVASMYAFDKSKIRGELLTLRKEQLESLKSQYQIE</sequence>
<dbReference type="AlphaFoldDB" id="G8YI55"/>
<name>G8YI55_PICSO</name>
<keyword evidence="2" id="KW-0507">mRNA processing</keyword>
<keyword evidence="4" id="KW-0508">mRNA splicing</keyword>
<organism evidence="9 10">
    <name type="scientific">Pichia sorbitophila (strain ATCC MYA-4447 / BCRC 22081 / CBS 7064 / NBRC 10061 / NRRL Y-12695)</name>
    <name type="common">Hybrid yeast</name>
    <dbReference type="NCBI Taxonomy" id="559304"/>
    <lineage>
        <taxon>Eukaryota</taxon>
        <taxon>Fungi</taxon>
        <taxon>Dikarya</taxon>
        <taxon>Ascomycota</taxon>
        <taxon>Saccharomycotina</taxon>
        <taxon>Pichiomycetes</taxon>
        <taxon>Debaryomycetaceae</taxon>
        <taxon>Millerozyma</taxon>
    </lineage>
</organism>
<dbReference type="InterPro" id="IPR051847">
    <property type="entry name" value="RNA_proc/Spliceosome_comp"/>
</dbReference>
<feature type="domain" description="RRM" evidence="7">
    <location>
        <begin position="6"/>
        <end position="74"/>
    </location>
</feature>
<evidence type="ECO:0000256" key="1">
    <source>
        <dbReference type="ARBA" id="ARBA00004123"/>
    </source>
</evidence>